<gene>
    <name evidence="2" type="ORF">GGR36_001325</name>
</gene>
<dbReference type="AlphaFoldDB" id="A0A840BNG9"/>
<evidence type="ECO:0000313" key="2">
    <source>
        <dbReference type="EMBL" id="MBB4012017.1"/>
    </source>
</evidence>
<dbReference type="CDD" id="cd09872">
    <property type="entry name" value="PIN_Sll0205-like"/>
    <property type="match status" value="1"/>
</dbReference>
<evidence type="ECO:0000259" key="1">
    <source>
        <dbReference type="Pfam" id="PF01850"/>
    </source>
</evidence>
<dbReference type="PANTHER" id="PTHR36173">
    <property type="entry name" value="RIBONUCLEASE VAPC16-RELATED"/>
    <property type="match status" value="1"/>
</dbReference>
<feature type="domain" description="PIN" evidence="1">
    <location>
        <begin position="17"/>
        <end position="134"/>
    </location>
</feature>
<protein>
    <submittedName>
        <fullName evidence="2">PIN domain nuclease of toxin-antitoxin system</fullName>
    </submittedName>
</protein>
<dbReference type="InterPro" id="IPR041705">
    <property type="entry name" value="PIN_Sll0205"/>
</dbReference>
<accession>A0A840BNG9</accession>
<evidence type="ECO:0000313" key="3">
    <source>
        <dbReference type="Proteomes" id="UP000561045"/>
    </source>
</evidence>
<reference evidence="2 3" key="1">
    <citation type="submission" date="2020-08" db="EMBL/GenBank/DDBJ databases">
        <title>Genomic Encyclopedia of Type Strains, Phase IV (KMG-IV): sequencing the most valuable type-strain genomes for metagenomic binning, comparative biology and taxonomic classification.</title>
        <authorList>
            <person name="Goeker M."/>
        </authorList>
    </citation>
    <scope>NUCLEOTIDE SEQUENCE [LARGE SCALE GENOMIC DNA]</scope>
    <source>
        <strain evidence="2 3">DSM 106739</strain>
    </source>
</reference>
<dbReference type="RefSeq" id="WP_183633314.1">
    <property type="nucleotide sequence ID" value="NZ_BAABLE010000011.1"/>
</dbReference>
<sequence length="141" mass="15613">MTPSRRCSWVLEPRDLLLDTHVALWAIADSPRLSHEARAHIEAPRNTVWVSAVSVWVIAIKHGLRRGDMPISGADALAFFQQAGYRLLSIEPEHAAAVEGLPAHYADPFDCLLVAQALTEPLRLLTHDSTVARYSDTIILI</sequence>
<dbReference type="InterPro" id="IPR002716">
    <property type="entry name" value="PIN_dom"/>
</dbReference>
<name>A0A840BNG9_9RHOO</name>
<dbReference type="Gene3D" id="3.40.50.1010">
    <property type="entry name" value="5'-nuclease"/>
    <property type="match status" value="1"/>
</dbReference>
<dbReference type="EMBL" id="JACIET010000001">
    <property type="protein sequence ID" value="MBB4012017.1"/>
    <property type="molecule type" value="Genomic_DNA"/>
</dbReference>
<proteinExistence type="predicted"/>
<dbReference type="SUPFAM" id="SSF88723">
    <property type="entry name" value="PIN domain-like"/>
    <property type="match status" value="1"/>
</dbReference>
<dbReference type="Proteomes" id="UP000561045">
    <property type="component" value="Unassembled WGS sequence"/>
</dbReference>
<keyword evidence="3" id="KW-1185">Reference proteome</keyword>
<dbReference type="InterPro" id="IPR052919">
    <property type="entry name" value="TA_system_RNase"/>
</dbReference>
<comment type="caution">
    <text evidence="2">The sequence shown here is derived from an EMBL/GenBank/DDBJ whole genome shotgun (WGS) entry which is preliminary data.</text>
</comment>
<organism evidence="2 3">
    <name type="scientific">Niveibacterium umoris</name>
    <dbReference type="NCBI Taxonomy" id="1193620"/>
    <lineage>
        <taxon>Bacteria</taxon>
        <taxon>Pseudomonadati</taxon>
        <taxon>Pseudomonadota</taxon>
        <taxon>Betaproteobacteria</taxon>
        <taxon>Rhodocyclales</taxon>
        <taxon>Rhodocyclaceae</taxon>
        <taxon>Niveibacterium</taxon>
    </lineage>
</organism>
<dbReference type="PANTHER" id="PTHR36173:SF2">
    <property type="entry name" value="RIBONUCLEASE VAPC16"/>
    <property type="match status" value="1"/>
</dbReference>
<dbReference type="Pfam" id="PF01850">
    <property type="entry name" value="PIN"/>
    <property type="match status" value="1"/>
</dbReference>
<dbReference type="InterPro" id="IPR029060">
    <property type="entry name" value="PIN-like_dom_sf"/>
</dbReference>